<evidence type="ECO:0000313" key="3">
    <source>
        <dbReference type="EMBL" id="SHL25256.1"/>
    </source>
</evidence>
<keyword evidence="1" id="KW-0472">Membrane</keyword>
<dbReference type="STRING" id="1055723.SAMN05216293_3065"/>
<keyword evidence="1" id="KW-1133">Transmembrane helix</keyword>
<dbReference type="RefSeq" id="WP_072881434.1">
    <property type="nucleotide sequence ID" value="NZ_FOKU01000006.1"/>
</dbReference>
<dbReference type="AlphaFoldDB" id="A0A1M6Z3Y9"/>
<feature type="transmembrane region" description="Helical" evidence="1">
    <location>
        <begin position="38"/>
        <end position="56"/>
    </location>
</feature>
<protein>
    <submittedName>
        <fullName evidence="3">Uncharacterized protein</fullName>
    </submittedName>
</protein>
<keyword evidence="1" id="KW-0812">Transmembrane</keyword>
<accession>A0A1M6Z3Y9</accession>
<dbReference type="EMBL" id="FOKU01000006">
    <property type="protein sequence ID" value="SFC11823.1"/>
    <property type="molecule type" value="Genomic_DNA"/>
</dbReference>
<dbReference type="Proteomes" id="UP000184031">
    <property type="component" value="Unassembled WGS sequence"/>
</dbReference>
<evidence type="ECO:0000313" key="2">
    <source>
        <dbReference type="EMBL" id="SFC11823.1"/>
    </source>
</evidence>
<gene>
    <name evidence="2" type="ORF">SAMN04487891_10655</name>
    <name evidence="3" type="ORF">SAMN05216293_3065</name>
</gene>
<keyword evidence="5" id="KW-1185">Reference proteome</keyword>
<evidence type="ECO:0000313" key="5">
    <source>
        <dbReference type="Proteomes" id="UP000198940"/>
    </source>
</evidence>
<name>A0A1M6Z3Y9_9FLAO</name>
<evidence type="ECO:0000313" key="4">
    <source>
        <dbReference type="Proteomes" id="UP000184031"/>
    </source>
</evidence>
<dbReference type="OrthoDB" id="9872582at2"/>
<dbReference type="Proteomes" id="UP000198940">
    <property type="component" value="Unassembled WGS sequence"/>
</dbReference>
<comment type="caution">
    <text evidence="3">The sequence shown here is derived from an EMBL/GenBank/DDBJ whole genome shotgun (WGS) entry which is preliminary data.</text>
</comment>
<organism evidence="3 4">
    <name type="scientific">Flagellimonas taeanensis</name>
    <dbReference type="NCBI Taxonomy" id="1005926"/>
    <lineage>
        <taxon>Bacteria</taxon>
        <taxon>Pseudomonadati</taxon>
        <taxon>Bacteroidota</taxon>
        <taxon>Flavobacteriia</taxon>
        <taxon>Flavobacteriales</taxon>
        <taxon>Flavobacteriaceae</taxon>
        <taxon>Flagellimonas</taxon>
    </lineage>
</organism>
<reference evidence="3 4" key="1">
    <citation type="submission" date="2016-11" db="EMBL/GenBank/DDBJ databases">
        <authorList>
            <person name="Varghese N."/>
            <person name="Submissions S."/>
        </authorList>
    </citation>
    <scope>NUCLEOTIDE SEQUENCE [LARGE SCALE GENOMIC DNA]</scope>
    <source>
        <strain evidence="3 4">CGMCC 1.12174</strain>
        <strain evidence="2 5">DSM 26351</strain>
    </source>
</reference>
<proteinExistence type="predicted"/>
<evidence type="ECO:0000256" key="1">
    <source>
        <dbReference type="SAM" id="Phobius"/>
    </source>
</evidence>
<sequence>MIQKIWKNFKLTLVLFITGAILLWVIEGYDSMESAIVEYWWVLLVLPFVLRFYNWFTNLKQKAFDYGADTSGAQAERSAAKKDTKDNTSEQQYAEMLGSATYTKVEAENIRNRKNYESLALQKSISEASDNYTIPLHRYVSGLPGPNLLRPSELKQQYTVAQIKDGNLEFHHSSPQEHEKNTPLKNKFSQIPLASILELEVVDLAEGRELKRVGADMGRRMAQTIVSAASQTGGAKVGKANVDASKLIIHYVNEDGIVMPATFVYNSNSKFGVKAMENIRLLNKTLKNYSFLGRIQWNSEVVENTDAALEMSNDATDNEEDSFEISEITALLGDMNKVLKWANMLSPHDSAVVTAKLSAEMLAGVIQDPSVKLTKTIQ</sequence>
<dbReference type="EMBL" id="FRAT01000008">
    <property type="protein sequence ID" value="SHL25256.1"/>
    <property type="molecule type" value="Genomic_DNA"/>
</dbReference>